<gene>
    <name evidence="2" type="ORF">JYZ213_LOCUS42826</name>
    <name evidence="3" type="ORF">OXD698_LOCUS25341</name>
</gene>
<dbReference type="InterPro" id="IPR036770">
    <property type="entry name" value="Ankyrin_rpt-contain_sf"/>
</dbReference>
<dbReference type="GO" id="GO:0005524">
    <property type="term" value="F:ATP binding"/>
    <property type="evidence" value="ECO:0007669"/>
    <property type="project" value="InterPro"/>
</dbReference>
<dbReference type="InterPro" id="IPR027417">
    <property type="entry name" value="P-loop_NTPase"/>
</dbReference>
<dbReference type="EMBL" id="CAJNOG010002093">
    <property type="protein sequence ID" value="CAF1489220.1"/>
    <property type="molecule type" value="Genomic_DNA"/>
</dbReference>
<name>A0A815SKA4_9BILA</name>
<evidence type="ECO:0000313" key="4">
    <source>
        <dbReference type="Proteomes" id="UP000663845"/>
    </source>
</evidence>
<reference evidence="2" key="1">
    <citation type="submission" date="2021-02" db="EMBL/GenBank/DDBJ databases">
        <authorList>
            <person name="Nowell W R."/>
        </authorList>
    </citation>
    <scope>NUCLEOTIDE SEQUENCE</scope>
</reference>
<dbReference type="Pfam" id="PF12796">
    <property type="entry name" value="Ank_2"/>
    <property type="match status" value="1"/>
</dbReference>
<dbReference type="GO" id="GO:0006605">
    <property type="term" value="P:protein targeting"/>
    <property type="evidence" value="ECO:0007669"/>
    <property type="project" value="InterPro"/>
</dbReference>
<dbReference type="Proteomes" id="UP000663845">
    <property type="component" value="Unassembled WGS sequence"/>
</dbReference>
<dbReference type="Gene3D" id="3.40.50.300">
    <property type="entry name" value="P-loop containing nucleotide triphosphate hydrolases"/>
    <property type="match status" value="2"/>
</dbReference>
<evidence type="ECO:0000313" key="3">
    <source>
        <dbReference type="EMBL" id="CAF3926797.1"/>
    </source>
</evidence>
<organism evidence="2 4">
    <name type="scientific">Adineta steineri</name>
    <dbReference type="NCBI Taxonomy" id="433720"/>
    <lineage>
        <taxon>Eukaryota</taxon>
        <taxon>Metazoa</taxon>
        <taxon>Spiralia</taxon>
        <taxon>Gnathifera</taxon>
        <taxon>Rotifera</taxon>
        <taxon>Eurotatoria</taxon>
        <taxon>Bdelloidea</taxon>
        <taxon>Adinetida</taxon>
        <taxon>Adinetidae</taxon>
        <taxon>Adineta</taxon>
    </lineage>
</organism>
<dbReference type="InterPro" id="IPR002110">
    <property type="entry name" value="Ankyrin_rpt"/>
</dbReference>
<dbReference type="SMART" id="SM00248">
    <property type="entry name" value="ANK"/>
    <property type="match status" value="1"/>
</dbReference>
<feature type="repeat" description="ANK" evidence="1">
    <location>
        <begin position="855"/>
        <end position="887"/>
    </location>
</feature>
<sequence length="1774" mass="205891">MMTEENDASPKNITEKYFLEEVKSIRIYQKNNEEVSSDDENDIADIVHLPEISTVKRNEDKFYQHLLPIENGIYNGTVNEQFLREGQGTYSINNGEEYYSGEWKDDQPDGYGYNLKNHGLIIYHGTFEDGILKEGYGKVQMSDGYEYEGKINNGKFHGLGSLSIKVSGLTKMNTSGVKTDTLKLVAEWKEGKTESIYINDIEEYYKKQYAIFYNSLESMILLNSENQQKQREYFQILIDLLEKRLSNLVLLKEITTNTILSPELKLSADLLYKLDDSYTNLSKYTITGTTKNYNSCIHDICLIGIKIYARILAWSGDENENNYISCKNIFDNSLDEFSKVSQLSGSKKVLCINPFVVDLIKKLIRFANGRAIQITSQYRTYFISIHIKFLQNLWNNYFQTVDYNEISNKFDYKNNEKYHFYSDCYSNLLELSLSDEFEIEIESKLLKVKHKNSPILVKCNGENVYHDTSNNKALKMIIFDGVRGSKKSEPIFNIEEPNIIDVIVKERRLNHIIVIILPYNNKTLGSIINFFQDLGSNKIDKLKENQTWICMMRGSDNRFYEEISYNSVQKLLIKATFQFKLDNEDTSVNEKTNKYNIESIFDKAMKFSLDNFKPWINIDVKKCSDYLKIPISQDASIKKIGDQLLIKILQDSKNYIVSFLPMNKNINTEHFNQITNQLETIINYYKNSLLKNITFNYQSKMKEIKKIIDYFLQISINDNSQIRNIIESQLGSIREFIEKKLSITEVIDHFLNFNTEFLKLSTNFSEKFPSLIHSKFHNNASKMISLIADIFKLIVQEKLVQPEKEDVKNHSDILKKYKVSNLGAGLGKAVIEGNIIDVKVLLEAGADTNEQDVDSKKTALHWAVTEKHKDIISYLLEKGANTEIKDKNNKSSADYAKEIGIDFNSLNNFQNTLFAMQKLNNFLTNLASLDINWYVELKQIKDVDSSVFEKVGDKDIYKVLQINEGKTKLNDACPHYVLDALIELLEIIKDVKIINEACSIEMIKFRAELIMAIGKSFKYFNDQIKYNSLAKFKEDCITPFKDVIIDNNSYETFCDKLEKLDLYFLYNRKLKEITLDQALELFKEKNQTLLNIEKIRNAFLKYEELFRKYFNDIINKKSSIKYIVEETKKLATKSNFKRETIPDIIARLSIILSLRVSDFIEECHGEYGLKEKCNTNYLLQPHCIQILGVLMLLDCDGNSSSLPPNHLGEILTGQGKSWALALLGGYFSLIGFKVTVGCYSDYLSRRDENDFKKNLEPFCFQDCVKYRTFKTMCNEKLSNKNTNKTLRDIVSDIISGEKLSPINSNDSEKEKSILLIDEVDVFFSNQFGELYHPAVQVTNKNIAQIQKDIWQFQITKKPNENELQDFVDSKIFSLDNKDKMLADLVRASSLKKHLKEMIDTAIEIYNDINDKNIFKDKFQIIDNIIYAKTSDGKYNSRGIWRYENSFYYLKLMFEKQNSFKEVILNEENFGYILITCGYISYSELPNSFDGVFGVSGSLKDLSVTEDSLLTHYNINNKSYYPSFFGKSKLKFDIINDFTIKDCKKDWCDTIVTDTRKRIAEERSILIFFENEKLLDEFYSSHSGDLGVIPFFITQNKIFDGKEVKNYNDNDVNKLIKDEYAGHHGKVTLLTKEFGRGVDFQLEAKVNEKGGIHVIQTFFSIDIKEEIQIKGRTARKDELGSYELILCLEHLQEFESEGGKIPKYTAITKETTYDQLNSQRKEKMNSFCQDKLKTIERNQQIHNRTLAFYQRAITECTEENRVKFIQEIEQLKVLD</sequence>
<dbReference type="SUPFAM" id="SSF48403">
    <property type="entry name" value="Ankyrin repeat"/>
    <property type="match status" value="1"/>
</dbReference>
<evidence type="ECO:0008006" key="5">
    <source>
        <dbReference type="Google" id="ProtNLM"/>
    </source>
</evidence>
<evidence type="ECO:0000313" key="2">
    <source>
        <dbReference type="EMBL" id="CAF1489220.1"/>
    </source>
</evidence>
<dbReference type="GO" id="GO:0006886">
    <property type="term" value="P:intracellular protein transport"/>
    <property type="evidence" value="ECO:0007669"/>
    <property type="project" value="InterPro"/>
</dbReference>
<dbReference type="PROSITE" id="PS50088">
    <property type="entry name" value="ANK_REPEAT"/>
    <property type="match status" value="1"/>
</dbReference>
<comment type="caution">
    <text evidence="2">The sequence shown here is derived from an EMBL/GenBank/DDBJ whole genome shotgun (WGS) entry which is preliminary data.</text>
</comment>
<accession>A0A815SKA4</accession>
<protein>
    <recommendedName>
        <fullName evidence="5">Protein translocase subunit SecA</fullName>
    </recommendedName>
</protein>
<keyword evidence="1" id="KW-0040">ANK repeat</keyword>
<evidence type="ECO:0000256" key="1">
    <source>
        <dbReference type="PROSITE-ProRule" id="PRU00023"/>
    </source>
</evidence>
<dbReference type="Proteomes" id="UP000663844">
    <property type="component" value="Unassembled WGS sequence"/>
</dbReference>
<dbReference type="PROSITE" id="PS50297">
    <property type="entry name" value="ANK_REP_REGION"/>
    <property type="match status" value="1"/>
</dbReference>
<dbReference type="Gene3D" id="1.25.40.20">
    <property type="entry name" value="Ankyrin repeat-containing domain"/>
    <property type="match status" value="1"/>
</dbReference>
<dbReference type="EMBL" id="CAJOAZ010002416">
    <property type="protein sequence ID" value="CAF3926797.1"/>
    <property type="molecule type" value="Genomic_DNA"/>
</dbReference>
<dbReference type="PANTHER" id="PTHR30612:SF0">
    <property type="entry name" value="CHLOROPLAST PROTEIN-TRANSPORTING ATPASE"/>
    <property type="match status" value="1"/>
</dbReference>
<dbReference type="InterPro" id="IPR000185">
    <property type="entry name" value="SecA"/>
</dbReference>
<proteinExistence type="predicted"/>
<dbReference type="SUPFAM" id="SSF52540">
    <property type="entry name" value="P-loop containing nucleoside triphosphate hydrolases"/>
    <property type="match status" value="2"/>
</dbReference>
<dbReference type="SUPFAM" id="SSF82185">
    <property type="entry name" value="Histone H3 K4-specific methyltransferase SET7/9 N-terminal domain"/>
    <property type="match status" value="1"/>
</dbReference>
<dbReference type="PANTHER" id="PTHR30612">
    <property type="entry name" value="SECA INNER MEMBRANE COMPONENT OF SEC PROTEIN SECRETION SYSTEM"/>
    <property type="match status" value="1"/>
</dbReference>